<gene>
    <name evidence="2" type="ORF">NGB36_31590</name>
</gene>
<name>A0ABT1Q6G4_9ACTN</name>
<accession>A0ABT1Q6G4</accession>
<reference evidence="2" key="1">
    <citation type="submission" date="2022-06" db="EMBL/GenBank/DDBJ databases">
        <title>Draft genome sequence of Streptomyces sp. RB6PN25 isolated from peat swamp forest in Thailand.</title>
        <authorList>
            <person name="Duangmal K."/>
            <person name="Klaysubun C."/>
        </authorList>
    </citation>
    <scope>NUCLEOTIDE SEQUENCE</scope>
    <source>
        <strain evidence="2">RB6PN25</strain>
    </source>
</reference>
<dbReference type="PANTHER" id="PTHR43355:SF2">
    <property type="entry name" value="FLAVIN REDUCTASE (NADPH)"/>
    <property type="match status" value="1"/>
</dbReference>
<feature type="domain" description="NAD(P)-binding" evidence="1">
    <location>
        <begin position="7"/>
        <end position="198"/>
    </location>
</feature>
<dbReference type="InterPro" id="IPR036291">
    <property type="entry name" value="NAD(P)-bd_dom_sf"/>
</dbReference>
<sequence length="214" mass="22107">MKILLFGATGMIGSRIAAEVLRRGHEITAATRSGKAPGLDDAKAAVVSADVSDAGKVAELATGHDAVVSAIAPPRDGSEPSGPLLAAYRALIEGLRSSGVRRVVVVGGAGSLQVAPGQALVDSPGFPDAYKGEALAHREVLTLFRGVDDLDWTYLSPAAEIAPGERTGVFRTGGDQLLADAEGHSRISAEDYAVALVDEVEKGEAVHRRITVAY</sequence>
<evidence type="ECO:0000313" key="2">
    <source>
        <dbReference type="EMBL" id="MCQ4084983.1"/>
    </source>
</evidence>
<dbReference type="Pfam" id="PF13460">
    <property type="entry name" value="NAD_binding_10"/>
    <property type="match status" value="1"/>
</dbReference>
<evidence type="ECO:0000313" key="3">
    <source>
        <dbReference type="Proteomes" id="UP001057702"/>
    </source>
</evidence>
<dbReference type="InterPro" id="IPR016040">
    <property type="entry name" value="NAD(P)-bd_dom"/>
</dbReference>
<dbReference type="InterPro" id="IPR051606">
    <property type="entry name" value="Polyketide_Oxido-like"/>
</dbReference>
<dbReference type="SUPFAM" id="SSF51735">
    <property type="entry name" value="NAD(P)-binding Rossmann-fold domains"/>
    <property type="match status" value="1"/>
</dbReference>
<dbReference type="Proteomes" id="UP001057702">
    <property type="component" value="Unassembled WGS sequence"/>
</dbReference>
<organism evidence="2 3">
    <name type="scientific">Streptomyces humicola</name>
    <dbReference type="NCBI Taxonomy" id="2953240"/>
    <lineage>
        <taxon>Bacteria</taxon>
        <taxon>Bacillati</taxon>
        <taxon>Actinomycetota</taxon>
        <taxon>Actinomycetes</taxon>
        <taxon>Kitasatosporales</taxon>
        <taxon>Streptomycetaceae</taxon>
        <taxon>Streptomyces</taxon>
    </lineage>
</organism>
<dbReference type="Gene3D" id="3.40.50.720">
    <property type="entry name" value="NAD(P)-binding Rossmann-like Domain"/>
    <property type="match status" value="1"/>
</dbReference>
<proteinExistence type="predicted"/>
<protein>
    <submittedName>
        <fullName evidence="2">NAD(P)H-binding protein</fullName>
    </submittedName>
</protein>
<comment type="caution">
    <text evidence="2">The sequence shown here is derived from an EMBL/GenBank/DDBJ whole genome shotgun (WGS) entry which is preliminary data.</text>
</comment>
<dbReference type="RefSeq" id="WP_255924074.1">
    <property type="nucleotide sequence ID" value="NZ_JANFNG010000048.1"/>
</dbReference>
<keyword evidence="3" id="KW-1185">Reference proteome</keyword>
<dbReference type="PANTHER" id="PTHR43355">
    <property type="entry name" value="FLAVIN REDUCTASE (NADPH)"/>
    <property type="match status" value="1"/>
</dbReference>
<evidence type="ECO:0000259" key="1">
    <source>
        <dbReference type="Pfam" id="PF13460"/>
    </source>
</evidence>
<dbReference type="EMBL" id="JANFNG010000048">
    <property type="protein sequence ID" value="MCQ4084983.1"/>
    <property type="molecule type" value="Genomic_DNA"/>
</dbReference>